<dbReference type="Proteomes" id="UP000681722">
    <property type="component" value="Unassembled WGS sequence"/>
</dbReference>
<dbReference type="SUPFAM" id="SSF52047">
    <property type="entry name" value="RNI-like"/>
    <property type="match status" value="2"/>
</dbReference>
<reference evidence="1" key="1">
    <citation type="submission" date="2021-02" db="EMBL/GenBank/DDBJ databases">
        <authorList>
            <person name="Nowell W R."/>
        </authorList>
    </citation>
    <scope>NUCLEOTIDE SEQUENCE</scope>
</reference>
<dbReference type="EMBL" id="CAJNOQ010010931">
    <property type="protein sequence ID" value="CAF1264626.1"/>
    <property type="molecule type" value="Genomic_DNA"/>
</dbReference>
<name>A0A815B0Q2_9BILA</name>
<comment type="caution">
    <text evidence="1">The sequence shown here is derived from an EMBL/GenBank/DDBJ whole genome shotgun (WGS) entry which is preliminary data.</text>
</comment>
<dbReference type="EMBL" id="CAJOBC010020318">
    <property type="protein sequence ID" value="CAF4045917.1"/>
    <property type="molecule type" value="Genomic_DNA"/>
</dbReference>
<sequence>MSIESIIKDMLSQLLAVNSSAMRKRNLLFWGVYTRLPAQINSWKIPRSLILSNERQTSGQISRFLQMFDVQQYLTSLRSLTLLEPKLEQAKQILSSPLPSLITLNLTSSTIAYKVTGDICKMVLCGLLSLKKCSLVFNDRVDIDSLDQTLDNMKYFTCKKVTWEDLVNKLAKHLSHIHYLDVEIIPSNISVVLTTTEQSIPTLIPNLLCLKLSITKTTYDEIQFLLKGLPHLKQLTLKKRPHTSNDEMTFVQGNYWEKLFSSHLSALTHLEFYIEICHDQPMNVVNLNVLLLPFENEYFLKRGWQFMLYYDSKVLCLHTLPYPESTFSTTLNRIQSTVGRAHGTHNEIVKHLHVYNIGKKRFYYPNVESLYVENSSYDHKFFFSVKKCLNYRKLKLLKLHESDDDVQMMDSTTLSKLLYTSRQLQTLDLSIVELIELTQQFTHVTLCKRLSQRIQHLILSDYYCTPNDVDLFVETFSKNLESLDISVNTLSDCCEILKTVLRRMRKLKNLYVTFGHDEKKIEFNFDTWLRENTSLSNFISDIDGKCLNLWLGDKGPVVKSSDFSEFSDSEDFF</sequence>
<dbReference type="Gene3D" id="3.80.10.10">
    <property type="entry name" value="Ribonuclease Inhibitor"/>
    <property type="match status" value="2"/>
</dbReference>
<organism evidence="1 3">
    <name type="scientific">Didymodactylos carnosus</name>
    <dbReference type="NCBI Taxonomy" id="1234261"/>
    <lineage>
        <taxon>Eukaryota</taxon>
        <taxon>Metazoa</taxon>
        <taxon>Spiralia</taxon>
        <taxon>Gnathifera</taxon>
        <taxon>Rotifera</taxon>
        <taxon>Eurotatoria</taxon>
        <taxon>Bdelloidea</taxon>
        <taxon>Philodinida</taxon>
        <taxon>Philodinidae</taxon>
        <taxon>Didymodactylos</taxon>
    </lineage>
</organism>
<dbReference type="InterPro" id="IPR032675">
    <property type="entry name" value="LRR_dom_sf"/>
</dbReference>
<accession>A0A815B0Q2</accession>
<dbReference type="Proteomes" id="UP000663829">
    <property type="component" value="Unassembled WGS sequence"/>
</dbReference>
<proteinExistence type="predicted"/>
<dbReference type="AlphaFoldDB" id="A0A815B0Q2"/>
<evidence type="ECO:0000313" key="3">
    <source>
        <dbReference type="Proteomes" id="UP000663829"/>
    </source>
</evidence>
<evidence type="ECO:0000313" key="2">
    <source>
        <dbReference type="EMBL" id="CAF4045917.1"/>
    </source>
</evidence>
<evidence type="ECO:0000313" key="1">
    <source>
        <dbReference type="EMBL" id="CAF1264626.1"/>
    </source>
</evidence>
<gene>
    <name evidence="1" type="ORF">GPM918_LOCUS26778</name>
    <name evidence="2" type="ORF">SRO942_LOCUS26991</name>
</gene>
<protein>
    <submittedName>
        <fullName evidence="1">Uncharacterized protein</fullName>
    </submittedName>
</protein>
<keyword evidence="3" id="KW-1185">Reference proteome</keyword>